<dbReference type="PANTHER" id="PTHR12652">
    <property type="entry name" value="PEROXISOMAL BIOGENESIS FACTOR 11"/>
    <property type="match status" value="1"/>
</dbReference>
<keyword evidence="2 6" id="KW-0472">Membrane</keyword>
<dbReference type="AlphaFoldDB" id="A0A2R5GAA9"/>
<protein>
    <submittedName>
        <fullName evidence="7">Peroxisomal membrane protein 11-like</fullName>
    </submittedName>
</protein>
<feature type="compositionally biased region" description="Basic and acidic residues" evidence="5">
    <location>
        <begin position="1"/>
        <end position="24"/>
    </location>
</feature>
<proteinExistence type="predicted"/>
<dbReference type="Pfam" id="PF05648">
    <property type="entry name" value="PEX11"/>
    <property type="match status" value="1"/>
</dbReference>
<feature type="compositionally biased region" description="Low complexity" evidence="5">
    <location>
        <begin position="30"/>
        <end position="44"/>
    </location>
</feature>
<feature type="transmembrane region" description="Helical" evidence="6">
    <location>
        <begin position="463"/>
        <end position="481"/>
    </location>
</feature>
<evidence type="ECO:0000313" key="8">
    <source>
        <dbReference type="Proteomes" id="UP000241890"/>
    </source>
</evidence>
<keyword evidence="3" id="KW-0576">Peroxisome</keyword>
<gene>
    <name evidence="7" type="ORF">FCC1311_008632</name>
</gene>
<dbReference type="EMBL" id="BEYU01000007">
    <property type="protein sequence ID" value="GBG24644.1"/>
    <property type="molecule type" value="Genomic_DNA"/>
</dbReference>
<dbReference type="OrthoDB" id="411017at2759"/>
<dbReference type="Proteomes" id="UP000241890">
    <property type="component" value="Unassembled WGS sequence"/>
</dbReference>
<evidence type="ECO:0000256" key="2">
    <source>
        <dbReference type="ARBA" id="ARBA00023136"/>
    </source>
</evidence>
<evidence type="ECO:0000256" key="1">
    <source>
        <dbReference type="ARBA" id="ARBA00022593"/>
    </source>
</evidence>
<name>A0A2R5GAA9_9STRA</name>
<evidence type="ECO:0000256" key="6">
    <source>
        <dbReference type="SAM" id="Phobius"/>
    </source>
</evidence>
<evidence type="ECO:0000313" key="7">
    <source>
        <dbReference type="EMBL" id="GBG24644.1"/>
    </source>
</evidence>
<keyword evidence="6" id="KW-1133">Transmembrane helix</keyword>
<feature type="compositionally biased region" description="Polar residues" evidence="5">
    <location>
        <begin position="513"/>
        <end position="536"/>
    </location>
</feature>
<evidence type="ECO:0000256" key="5">
    <source>
        <dbReference type="SAM" id="MobiDB-lite"/>
    </source>
</evidence>
<feature type="compositionally biased region" description="Low complexity" evidence="5">
    <location>
        <begin position="374"/>
        <end position="388"/>
    </location>
</feature>
<keyword evidence="1" id="KW-0962">Peroxisome biogenesis</keyword>
<dbReference type="InParanoid" id="A0A2R5GAA9"/>
<dbReference type="PANTHER" id="PTHR12652:SF50">
    <property type="entry name" value="PEROXIN 11"/>
    <property type="match status" value="1"/>
</dbReference>
<dbReference type="InterPro" id="IPR008733">
    <property type="entry name" value="PEX11"/>
</dbReference>
<feature type="region of interest" description="Disordered" evidence="5">
    <location>
        <begin position="374"/>
        <end position="410"/>
    </location>
</feature>
<evidence type="ECO:0000256" key="4">
    <source>
        <dbReference type="ARBA" id="ARBA00046271"/>
    </source>
</evidence>
<comment type="subcellular location">
    <subcellularLocation>
        <location evidence="4">Peroxisome membrane</location>
    </subcellularLocation>
</comment>
<organism evidence="7 8">
    <name type="scientific">Hondaea fermentalgiana</name>
    <dbReference type="NCBI Taxonomy" id="2315210"/>
    <lineage>
        <taxon>Eukaryota</taxon>
        <taxon>Sar</taxon>
        <taxon>Stramenopiles</taxon>
        <taxon>Bigyra</taxon>
        <taxon>Labyrinthulomycetes</taxon>
        <taxon>Thraustochytrida</taxon>
        <taxon>Thraustochytriidae</taxon>
        <taxon>Hondaea</taxon>
    </lineage>
</organism>
<dbReference type="GO" id="GO:0005778">
    <property type="term" value="C:peroxisomal membrane"/>
    <property type="evidence" value="ECO:0007669"/>
    <property type="project" value="UniProtKB-SubCell"/>
</dbReference>
<sequence>MAQSEEARAERDDEERREGKKDGGEEALPEQDQQQQQQQVEVEVHVPVVTATSPGGGRRKSVTINEDKPVTIEVKHPPQSAASSKLPVRSALKKPEDLQFVIRSADPIGQDTAVYEFNKYQMPMGDGSKPLKGISGSATRLERIVATYVARISVLLGRSSGRDKAASVIQYAAMFWGSQPFVNLTKIEDSDEAPWKKLEESMSNGRKVFRLGKWIKEYEKARVALTAPDSYLGVHPNKYSALVTRFLAVLMNSFSFWYYVFDNMIWAAQSNLINRYPRQEELRRSLLEAYPKLSYERYIELQNEHIKSLDQREQADQRVKRWKDLKNWSSLGRLIFAIVHCYIQIKSLRTEDARLRDRYADRIRRAEIQLSDALDEASTSSDESASTSGSARQLVRRYSDRSDSITSERGVPLRTPADLRAELSTRRKEVKDAVIEQQQELFGALCNLGILLNRLKFRFFRAFPLWVIGALGMTSGILGCLKNWPKFVPKPKANKVARRRSDSLDDEVRSVGSPISSPKFQQSSLPDPQTTINHLM</sequence>
<feature type="region of interest" description="Disordered" evidence="5">
    <location>
        <begin position="1"/>
        <end position="44"/>
    </location>
</feature>
<accession>A0A2R5GAA9</accession>
<evidence type="ECO:0000256" key="3">
    <source>
        <dbReference type="ARBA" id="ARBA00023140"/>
    </source>
</evidence>
<reference evidence="7 8" key="1">
    <citation type="submission" date="2017-12" db="EMBL/GenBank/DDBJ databases">
        <title>Sequencing, de novo assembly and annotation of complete genome of a new Thraustochytrid species, strain FCC1311.</title>
        <authorList>
            <person name="Sedici K."/>
            <person name="Godart F."/>
            <person name="Aiese Cigliano R."/>
            <person name="Sanseverino W."/>
            <person name="Barakat M."/>
            <person name="Ortet P."/>
            <person name="Marechal E."/>
            <person name="Cagnac O."/>
            <person name="Amato A."/>
        </authorList>
    </citation>
    <scope>NUCLEOTIDE SEQUENCE [LARGE SCALE GENOMIC DNA]</scope>
</reference>
<keyword evidence="6" id="KW-0812">Transmembrane</keyword>
<keyword evidence="8" id="KW-1185">Reference proteome</keyword>
<dbReference type="GO" id="GO:0016559">
    <property type="term" value="P:peroxisome fission"/>
    <property type="evidence" value="ECO:0007669"/>
    <property type="project" value="InterPro"/>
</dbReference>
<feature type="compositionally biased region" description="Basic and acidic residues" evidence="5">
    <location>
        <begin position="499"/>
        <end position="509"/>
    </location>
</feature>
<feature type="region of interest" description="Disordered" evidence="5">
    <location>
        <begin position="498"/>
        <end position="536"/>
    </location>
</feature>
<comment type="caution">
    <text evidence="7">The sequence shown here is derived from an EMBL/GenBank/DDBJ whole genome shotgun (WGS) entry which is preliminary data.</text>
</comment>